<protein>
    <submittedName>
        <fullName evidence="2">Uncharacterized protein</fullName>
    </submittedName>
</protein>
<feature type="region of interest" description="Disordered" evidence="1">
    <location>
        <begin position="21"/>
        <end position="46"/>
    </location>
</feature>
<evidence type="ECO:0000256" key="1">
    <source>
        <dbReference type="SAM" id="MobiDB-lite"/>
    </source>
</evidence>
<evidence type="ECO:0000313" key="2">
    <source>
        <dbReference type="EMBL" id="QDL38065.1"/>
    </source>
</evidence>
<keyword evidence="3" id="KW-1185">Reference proteome</keyword>
<name>A0A515DCD8_9BURK</name>
<evidence type="ECO:0000313" key="3">
    <source>
        <dbReference type="Proteomes" id="UP000316798"/>
    </source>
</evidence>
<dbReference type="AlphaFoldDB" id="A0A515DCD8"/>
<dbReference type="Proteomes" id="UP000316798">
    <property type="component" value="Chromosome"/>
</dbReference>
<reference evidence="2 3" key="1">
    <citation type="submission" date="2019-01" db="EMBL/GenBank/DDBJ databases">
        <title>Genomic insights into a novel species Rhodoferax sp.</title>
        <authorList>
            <person name="Jin L."/>
        </authorList>
    </citation>
    <scope>NUCLEOTIDE SEQUENCE [LARGE SCALE GENOMIC DNA]</scope>
    <source>
        <strain evidence="2 3">CHu59-6-5</strain>
    </source>
</reference>
<gene>
    <name evidence="2" type="ORF">EUB48_12805</name>
</gene>
<dbReference type="KEGG" id="rhf:EUB48_12805"/>
<accession>A0A515DCD8</accession>
<sequence length="66" mass="7624">MKVAQRELKLLYVQLRCLPPDETTRPVGQRYSVSKKKRAPPPDLDTFQPPLTVAMIFARVFLQPEN</sequence>
<dbReference type="RefSeq" id="WP_142819488.1">
    <property type="nucleotide sequence ID" value="NZ_CP035503.1"/>
</dbReference>
<organism evidence="2 3">
    <name type="scientific">Rhodoferax sediminis</name>
    <dbReference type="NCBI Taxonomy" id="2509614"/>
    <lineage>
        <taxon>Bacteria</taxon>
        <taxon>Pseudomonadati</taxon>
        <taxon>Pseudomonadota</taxon>
        <taxon>Betaproteobacteria</taxon>
        <taxon>Burkholderiales</taxon>
        <taxon>Comamonadaceae</taxon>
        <taxon>Rhodoferax</taxon>
    </lineage>
</organism>
<proteinExistence type="predicted"/>
<dbReference type="EMBL" id="CP035503">
    <property type="protein sequence ID" value="QDL38065.1"/>
    <property type="molecule type" value="Genomic_DNA"/>
</dbReference>